<dbReference type="InterPro" id="IPR006630">
    <property type="entry name" value="La_HTH"/>
</dbReference>
<dbReference type="SMART" id="SM00715">
    <property type="entry name" value="LA"/>
    <property type="match status" value="1"/>
</dbReference>
<keyword evidence="6" id="KW-1185">Reference proteome</keyword>
<dbReference type="GO" id="GO:0005737">
    <property type="term" value="C:cytoplasm"/>
    <property type="evidence" value="ECO:0007669"/>
    <property type="project" value="UniProtKB-ARBA"/>
</dbReference>
<feature type="domain" description="HTH La-type RNA-binding" evidence="4">
    <location>
        <begin position="399"/>
        <end position="488"/>
    </location>
</feature>
<evidence type="ECO:0000313" key="5">
    <source>
        <dbReference type="EMBL" id="KAJ8504643.1"/>
    </source>
</evidence>
<dbReference type="AlphaFoldDB" id="A0AAV8RRA1"/>
<feature type="region of interest" description="Disordered" evidence="3">
    <location>
        <begin position="1"/>
        <end position="242"/>
    </location>
</feature>
<evidence type="ECO:0000259" key="4">
    <source>
        <dbReference type="PROSITE" id="PS50961"/>
    </source>
</evidence>
<reference evidence="5 6" key="1">
    <citation type="submission" date="2022-12" db="EMBL/GenBank/DDBJ databases">
        <title>Chromosome-scale assembly of the Ensete ventricosum genome.</title>
        <authorList>
            <person name="Dussert Y."/>
            <person name="Stocks J."/>
            <person name="Wendawek A."/>
            <person name="Woldeyes F."/>
            <person name="Nichols R.A."/>
            <person name="Borrell J.S."/>
        </authorList>
    </citation>
    <scope>NUCLEOTIDE SEQUENCE [LARGE SCALE GENOMIC DNA]</scope>
    <source>
        <strain evidence="6">cv. Maze</strain>
        <tissue evidence="5">Seeds</tissue>
    </source>
</reference>
<dbReference type="InterPro" id="IPR036388">
    <property type="entry name" value="WH-like_DNA-bd_sf"/>
</dbReference>
<dbReference type="PANTHER" id="PTHR22792">
    <property type="entry name" value="LUPUS LA PROTEIN-RELATED"/>
    <property type="match status" value="1"/>
</dbReference>
<feature type="compositionally biased region" description="Low complexity" evidence="3">
    <location>
        <begin position="123"/>
        <end position="137"/>
    </location>
</feature>
<feature type="compositionally biased region" description="Low complexity" evidence="3">
    <location>
        <begin position="221"/>
        <end position="231"/>
    </location>
</feature>
<evidence type="ECO:0000256" key="3">
    <source>
        <dbReference type="SAM" id="MobiDB-lite"/>
    </source>
</evidence>
<dbReference type="Pfam" id="PF05383">
    <property type="entry name" value="La"/>
    <property type="match status" value="1"/>
</dbReference>
<keyword evidence="1 2" id="KW-0694">RNA-binding</keyword>
<proteinExistence type="predicted"/>
<name>A0AAV8RRA1_ENSVE</name>
<feature type="region of interest" description="Disordered" evidence="3">
    <location>
        <begin position="267"/>
        <end position="317"/>
    </location>
</feature>
<dbReference type="PROSITE" id="PS50961">
    <property type="entry name" value="HTH_LA"/>
    <property type="match status" value="1"/>
</dbReference>
<feature type="compositionally biased region" description="Pro residues" evidence="3">
    <location>
        <begin position="50"/>
        <end position="60"/>
    </location>
</feature>
<accession>A0AAV8RRA1</accession>
<feature type="compositionally biased region" description="Polar residues" evidence="3">
    <location>
        <begin position="157"/>
        <end position="203"/>
    </location>
</feature>
<evidence type="ECO:0000256" key="2">
    <source>
        <dbReference type="PROSITE-ProRule" id="PRU00332"/>
    </source>
</evidence>
<dbReference type="Gene3D" id="1.10.10.10">
    <property type="entry name" value="Winged helix-like DNA-binding domain superfamily/Winged helix DNA-binding domain"/>
    <property type="match status" value="1"/>
</dbReference>
<comment type="caution">
    <text evidence="5">The sequence shown here is derived from an EMBL/GenBank/DDBJ whole genome shotgun (WGS) entry which is preliminary data.</text>
</comment>
<dbReference type="InterPro" id="IPR036390">
    <property type="entry name" value="WH_DNA-bd_sf"/>
</dbReference>
<gene>
    <name evidence="5" type="ORF">OPV22_005529</name>
</gene>
<organism evidence="5 6">
    <name type="scientific">Ensete ventricosum</name>
    <name type="common">Abyssinian banana</name>
    <name type="synonym">Musa ensete</name>
    <dbReference type="NCBI Taxonomy" id="4639"/>
    <lineage>
        <taxon>Eukaryota</taxon>
        <taxon>Viridiplantae</taxon>
        <taxon>Streptophyta</taxon>
        <taxon>Embryophyta</taxon>
        <taxon>Tracheophyta</taxon>
        <taxon>Spermatophyta</taxon>
        <taxon>Magnoliopsida</taxon>
        <taxon>Liliopsida</taxon>
        <taxon>Zingiberales</taxon>
        <taxon>Musaceae</taxon>
        <taxon>Ensete</taxon>
    </lineage>
</organism>
<dbReference type="PANTHER" id="PTHR22792:SF132">
    <property type="entry name" value="LA-RELATED PROTEIN 1"/>
    <property type="match status" value="1"/>
</dbReference>
<dbReference type="InterPro" id="IPR045180">
    <property type="entry name" value="La_dom_prot"/>
</dbReference>
<evidence type="ECO:0000256" key="1">
    <source>
        <dbReference type="ARBA" id="ARBA00022884"/>
    </source>
</evidence>
<dbReference type="CDD" id="cd07323">
    <property type="entry name" value="LAM"/>
    <property type="match status" value="1"/>
</dbReference>
<evidence type="ECO:0000313" key="6">
    <source>
        <dbReference type="Proteomes" id="UP001222027"/>
    </source>
</evidence>
<dbReference type="GO" id="GO:0003723">
    <property type="term" value="F:RNA binding"/>
    <property type="evidence" value="ECO:0007669"/>
    <property type="project" value="UniProtKB-UniRule"/>
</dbReference>
<dbReference type="SUPFAM" id="SSF46785">
    <property type="entry name" value="Winged helix' DNA-binding domain"/>
    <property type="match status" value="1"/>
</dbReference>
<feature type="compositionally biased region" description="Low complexity" evidence="3">
    <location>
        <begin position="1"/>
        <end position="29"/>
    </location>
</feature>
<sequence length="599" mass="63627">MAAAAAASSSASAEADPSSTSASPRAARTVRQPWSHVVRGEPEASAAAALPPPSSPPPQPQAATIHSPEASDRSPRKSPPEDVAPSSSEAARGKKPAWKRPLNDEIEAGSAVMGGAASWPALSESAKSASATRSSSSDVLKPLSDGSLAVPPEPAISTPSPKPNLNPSSTPKPNLNPSSTPKPNLNPSSTPKPKLNPLSTPNHVASERHQSMNQGGGSGIGALAVGGAELPSPLPTSAPLPQVNLANQAPQAPPELTTQDQAAASLDHGSRGLGLGSQAYNGGDHQRSYGGNRRWNNGGGSGYHNSNYGNRRDQERGGYDGYRRNAGGRDFNMQQRGARPYFRPPHVVNPYLGPLPPVRPFGKPIMYPEMSSPVIYLATQPPPGVSFVPHPVVPPAMYIPAIDPQRAALLKQIDYYFSSDNLCKDIYLRQNMDNQGWVPVSVIAQFNRVRQLTNSTDYILDTVRLSAEVEVQGEKIRKRNDWMNWILHSGQSTGTSNSDNLSARLRTVDLEGNTHRGNLGVPNYSEVVLSRSASGNLRNQLQMAVNRNDDNGRATGVADSHPTNSGRSLARSDTCLVDTYYWFTGSAVAGEDCLMLDPT</sequence>
<dbReference type="Proteomes" id="UP001222027">
    <property type="component" value="Unassembled WGS sequence"/>
</dbReference>
<feature type="region of interest" description="Disordered" evidence="3">
    <location>
        <begin position="546"/>
        <end position="568"/>
    </location>
</feature>
<dbReference type="EMBL" id="JAQQAF010000002">
    <property type="protein sequence ID" value="KAJ8504643.1"/>
    <property type="molecule type" value="Genomic_DNA"/>
</dbReference>
<protein>
    <recommendedName>
        <fullName evidence="4">HTH La-type RNA-binding domain-containing protein</fullName>
    </recommendedName>
</protein>
<feature type="compositionally biased region" description="Basic and acidic residues" evidence="3">
    <location>
        <begin position="69"/>
        <end position="80"/>
    </location>
</feature>